<dbReference type="InterPro" id="IPR013780">
    <property type="entry name" value="Glyco_hydro_b"/>
</dbReference>
<dbReference type="EC" id="2.4.1.18" evidence="5 11"/>
<evidence type="ECO:0000256" key="1">
    <source>
        <dbReference type="ARBA" id="ARBA00000826"/>
    </source>
</evidence>
<dbReference type="InterPro" id="IPR006048">
    <property type="entry name" value="A-amylase/branching_C"/>
</dbReference>
<dbReference type="Gene3D" id="2.60.40.10">
    <property type="entry name" value="Immunoglobulins"/>
    <property type="match status" value="1"/>
</dbReference>
<comment type="catalytic activity">
    <reaction evidence="1">
        <text>Transfers a segment of a (1-&gt;4)-alpha-D-glucan chain to a primary hydroxy group in a similar glucan chain.</text>
        <dbReference type="EC" id="2.4.1.18"/>
    </reaction>
</comment>
<evidence type="ECO:0000256" key="11">
    <source>
        <dbReference type="NCBIfam" id="TIGR01515"/>
    </source>
</evidence>
<evidence type="ECO:0000256" key="7">
    <source>
        <dbReference type="ARBA" id="ARBA00022676"/>
    </source>
</evidence>
<dbReference type="SUPFAM" id="SSF51011">
    <property type="entry name" value="Glycosyl hydrolase domain"/>
    <property type="match status" value="1"/>
</dbReference>
<evidence type="ECO:0000256" key="9">
    <source>
        <dbReference type="ARBA" id="ARBA00023056"/>
    </source>
</evidence>
<dbReference type="SUPFAM" id="SSF81296">
    <property type="entry name" value="E set domains"/>
    <property type="match status" value="1"/>
</dbReference>
<dbReference type="Gene3D" id="2.60.40.1180">
    <property type="entry name" value="Golgi alpha-mannosidase II"/>
    <property type="match status" value="1"/>
</dbReference>
<evidence type="ECO:0000256" key="8">
    <source>
        <dbReference type="ARBA" id="ARBA00022679"/>
    </source>
</evidence>
<dbReference type="Pfam" id="PF00128">
    <property type="entry name" value="Alpha-amylase"/>
    <property type="match status" value="1"/>
</dbReference>
<evidence type="ECO:0000256" key="10">
    <source>
        <dbReference type="ARBA" id="ARBA00023277"/>
    </source>
</evidence>
<dbReference type="SMART" id="SM00642">
    <property type="entry name" value="Aamy"/>
    <property type="match status" value="1"/>
</dbReference>
<dbReference type="Pfam" id="PF02806">
    <property type="entry name" value="Alpha-amylase_C"/>
    <property type="match status" value="1"/>
</dbReference>
<reference evidence="13 14" key="1">
    <citation type="submission" date="2021-04" db="EMBL/GenBank/DDBJ databases">
        <title>Complete genome sequence of a novel Streptococcus species.</title>
        <authorList>
            <person name="Teng J.L.L."/>
        </authorList>
    </citation>
    <scope>NUCLEOTIDE SEQUENCE [LARGE SCALE GENOMIC DNA]</scope>
    <source>
        <strain evidence="13 14">HKU75</strain>
    </source>
</reference>
<dbReference type="Gene3D" id="3.20.20.80">
    <property type="entry name" value="Glycosidases"/>
    <property type="match status" value="1"/>
</dbReference>
<keyword evidence="6" id="KW-0321">Glycogen metabolism</keyword>
<dbReference type="SUPFAM" id="SSF51445">
    <property type="entry name" value="(Trans)glycosidases"/>
    <property type="match status" value="1"/>
</dbReference>
<dbReference type="PANTHER" id="PTHR43651">
    <property type="entry name" value="1,4-ALPHA-GLUCAN-BRANCHING ENZYME"/>
    <property type="match status" value="1"/>
</dbReference>
<dbReference type="NCBIfam" id="TIGR01515">
    <property type="entry name" value="branching_enzym"/>
    <property type="match status" value="1"/>
</dbReference>
<protein>
    <recommendedName>
        <fullName evidence="5 11">1,4-alpha-glucan branching enzyme</fullName>
        <ecNumber evidence="5 11">2.4.1.18</ecNumber>
    </recommendedName>
</protein>
<dbReference type="InterPro" id="IPR044143">
    <property type="entry name" value="GlgB_N_E_set_prok"/>
</dbReference>
<dbReference type="Pfam" id="PF02922">
    <property type="entry name" value="CBM_48"/>
    <property type="match status" value="1"/>
</dbReference>
<dbReference type="Proteomes" id="UP000677616">
    <property type="component" value="Chromosome"/>
</dbReference>
<dbReference type="InterPro" id="IPR004193">
    <property type="entry name" value="Glyco_hydro_13_N"/>
</dbReference>
<comment type="function">
    <text evidence="2">Catalyzes the formation of the alpha-1,6-glucosidic linkages in glycogen by scission of a 1,4-alpha-linked oligosaccharide from growing alpha-1,4-glucan chains and the subsequent attachment of the oligosaccharide to the alpha-1,6 position.</text>
</comment>
<dbReference type="InterPro" id="IPR037439">
    <property type="entry name" value="Branching_enzy"/>
</dbReference>
<comment type="pathway">
    <text evidence="3">Glycan biosynthesis; glycogen biosynthesis.</text>
</comment>
<dbReference type="CDD" id="cd02855">
    <property type="entry name" value="E_set_GBE_prok_N"/>
    <property type="match status" value="1"/>
</dbReference>
<proteinExistence type="inferred from homology"/>
<dbReference type="InterPro" id="IPR013783">
    <property type="entry name" value="Ig-like_fold"/>
</dbReference>
<keyword evidence="10" id="KW-0119">Carbohydrate metabolism</keyword>
<comment type="similarity">
    <text evidence="4">Belongs to the glycosyl hydrolase 13 family. GlgB subfamily.</text>
</comment>
<dbReference type="EMBL" id="CP073084">
    <property type="protein sequence ID" value="QUE54519.1"/>
    <property type="molecule type" value="Genomic_DNA"/>
</dbReference>
<evidence type="ECO:0000256" key="4">
    <source>
        <dbReference type="ARBA" id="ARBA00009000"/>
    </source>
</evidence>
<dbReference type="CDD" id="cd11322">
    <property type="entry name" value="AmyAc_Glg_BE"/>
    <property type="match status" value="1"/>
</dbReference>
<sequence length="626" mass="74019">MTSFSDLDLYFMHTGEHTSLHEKFGAHIVKEGNKILGTHFRLYAPNAREVFLVGDFNDWQKSHPMEWEVDGVFQLYVADLKSLQDYKYLIITHDGREIYKADPYAFYSQLRPNTASTTYNARYKFKDDLWMYHRVNYDFKEQPVSIYEVHLGSWKQKFANKNEGGAPAEAFYSYKEIAPLLIQHVKENGYTHIELMPVMEHPLDASWGYQITGYFSPTSRYGKPDELKYLVDQCHQAGIGVILDWVPLHFCKDAHGLYQFDGSWLYEYEPEHDRENHQWGTANFDLGKGLTRSFLLSNIKYWLQNFHFDGIRVDALSYLIYWRGETDEDKINHTAIDFIKRVNALVHEEFKGVMMIAEDSSSYPKVTHPLDEGGLGFDMKWDLGWMNDTLEYISRPAVYRKYHSKELTFGMFYNQTEQFLLPLSHDEVVHGKLSIVDKMNGDYEDKFHLARVYYSYYFAHPGKKLLFMGNEWGHIREWHEYTEMDWGLKLYPIHDSFYQMMKTLSNFYKDHDAFWKYDYQAHEKGFKWIRIDEEASLFAFSRYSDDQEILVVNNFNDQELYDVHLDLPQGSEYKLVFSSNAIPTENFSLYPDENGATITIPRLTSYYLERVQPKKPTRKKAQKKAK</sequence>
<accession>A0ABX7YMR5</accession>
<dbReference type="RefSeq" id="WP_212571257.1">
    <property type="nucleotide sequence ID" value="NZ_CP073084.1"/>
</dbReference>
<dbReference type="InterPro" id="IPR006047">
    <property type="entry name" value="GH13_cat_dom"/>
</dbReference>
<keyword evidence="9" id="KW-0320">Glycogen biosynthesis</keyword>
<keyword evidence="7" id="KW-0328">Glycosyltransferase</keyword>
<evidence type="ECO:0000259" key="12">
    <source>
        <dbReference type="SMART" id="SM00642"/>
    </source>
</evidence>
<evidence type="ECO:0000313" key="13">
    <source>
        <dbReference type="EMBL" id="QUE54519.1"/>
    </source>
</evidence>
<dbReference type="InterPro" id="IPR006407">
    <property type="entry name" value="GlgB"/>
</dbReference>
<dbReference type="InterPro" id="IPR014756">
    <property type="entry name" value="Ig_E-set"/>
</dbReference>
<evidence type="ECO:0000256" key="6">
    <source>
        <dbReference type="ARBA" id="ARBA00022600"/>
    </source>
</evidence>
<dbReference type="PANTHER" id="PTHR43651:SF3">
    <property type="entry name" value="1,4-ALPHA-GLUCAN-BRANCHING ENZYME"/>
    <property type="match status" value="1"/>
</dbReference>
<gene>
    <name evidence="13" type="primary">glgB</name>
    <name evidence="13" type="ORF">INT76_01080</name>
</gene>
<evidence type="ECO:0000256" key="2">
    <source>
        <dbReference type="ARBA" id="ARBA00002953"/>
    </source>
</evidence>
<dbReference type="InterPro" id="IPR017853">
    <property type="entry name" value="GH"/>
</dbReference>
<feature type="domain" description="Glycosyl hydrolase family 13 catalytic" evidence="12">
    <location>
        <begin position="152"/>
        <end position="508"/>
    </location>
</feature>
<dbReference type="PIRSF" id="PIRSF000463">
    <property type="entry name" value="GlgB"/>
    <property type="match status" value="1"/>
</dbReference>
<keyword evidence="8" id="KW-0808">Transferase</keyword>
<evidence type="ECO:0000256" key="5">
    <source>
        <dbReference type="ARBA" id="ARBA00012541"/>
    </source>
</evidence>
<name>A0ABX7YMR5_9STRE</name>
<evidence type="ECO:0000313" key="14">
    <source>
        <dbReference type="Proteomes" id="UP000677616"/>
    </source>
</evidence>
<evidence type="ECO:0000256" key="3">
    <source>
        <dbReference type="ARBA" id="ARBA00004964"/>
    </source>
</evidence>
<keyword evidence="14" id="KW-1185">Reference proteome</keyword>
<dbReference type="NCBIfam" id="NF008967">
    <property type="entry name" value="PRK12313.1"/>
    <property type="match status" value="1"/>
</dbReference>
<organism evidence="13 14">
    <name type="scientific">Streptococcus oriscaviae</name>
    <dbReference type="NCBI Taxonomy" id="2781599"/>
    <lineage>
        <taxon>Bacteria</taxon>
        <taxon>Bacillati</taxon>
        <taxon>Bacillota</taxon>
        <taxon>Bacilli</taxon>
        <taxon>Lactobacillales</taxon>
        <taxon>Streptococcaceae</taxon>
        <taxon>Streptococcus</taxon>
    </lineage>
</organism>